<sequence>MSSYRRRLAAIANKLICGVDFSKQPDNELWYITTDGQKVDNSERNLIGGYGKQEGLQVVSHTYENDIGKVRYSADVVRFGEGVLENVKNCLLASLPRKLVRIGAFSLRRGIDYLVLLSSTEVEYNEQFKPEVKKTLYVQPNCARYYKKSYPNINIIEKKI</sequence>
<dbReference type="AlphaFoldDB" id="A0A096C664"/>
<proteinExistence type="predicted"/>
<reference evidence="1 2" key="1">
    <citation type="submission" date="2014-07" db="EMBL/GenBank/DDBJ databases">
        <authorList>
            <person name="McCorrison J."/>
            <person name="Sanka R."/>
            <person name="Torralba M."/>
            <person name="Gillis M."/>
            <person name="Haft D.H."/>
            <person name="Methe B."/>
            <person name="Sutton G."/>
            <person name="Nelson K.E."/>
        </authorList>
    </citation>
    <scope>NUCLEOTIDE SEQUENCE [LARGE SCALE GENOMIC DNA]</scope>
    <source>
        <strain evidence="1 2">DNF00882</strain>
    </source>
</reference>
<dbReference type="Proteomes" id="UP000029538">
    <property type="component" value="Unassembled WGS sequence"/>
</dbReference>
<evidence type="ECO:0000313" key="2">
    <source>
        <dbReference type="Proteomes" id="UP000029538"/>
    </source>
</evidence>
<evidence type="ECO:0000313" key="1">
    <source>
        <dbReference type="EMBL" id="KGF50437.1"/>
    </source>
</evidence>
<organism evidence="1 2">
    <name type="scientific">Prevotella disiens DNF00882</name>
    <dbReference type="NCBI Taxonomy" id="1401075"/>
    <lineage>
        <taxon>Bacteria</taxon>
        <taxon>Pseudomonadati</taxon>
        <taxon>Bacteroidota</taxon>
        <taxon>Bacteroidia</taxon>
        <taxon>Bacteroidales</taxon>
        <taxon>Prevotellaceae</taxon>
        <taxon>Prevotella</taxon>
    </lineage>
</organism>
<protein>
    <submittedName>
        <fullName evidence="1">Uncharacterized protein</fullName>
    </submittedName>
</protein>
<dbReference type="RefSeq" id="WP_036882062.1">
    <property type="nucleotide sequence ID" value="NZ_JRNR01000003.1"/>
</dbReference>
<accession>A0A096C664</accession>
<comment type="caution">
    <text evidence="1">The sequence shown here is derived from an EMBL/GenBank/DDBJ whole genome shotgun (WGS) entry which is preliminary data.</text>
</comment>
<gene>
    <name evidence="1" type="ORF">HMPREF0654_00985</name>
</gene>
<name>A0A096C664_9BACT</name>
<dbReference type="EMBL" id="JRNR01000003">
    <property type="protein sequence ID" value="KGF50437.1"/>
    <property type="molecule type" value="Genomic_DNA"/>
</dbReference>